<dbReference type="Pfam" id="PF08751">
    <property type="entry name" value="TrwC"/>
    <property type="match status" value="1"/>
</dbReference>
<dbReference type="Pfam" id="PF13604">
    <property type="entry name" value="AAA_30"/>
    <property type="match status" value="1"/>
</dbReference>
<dbReference type="SUPFAM" id="SSF55464">
    <property type="entry name" value="Origin of replication-binding domain, RBD-like"/>
    <property type="match status" value="1"/>
</dbReference>
<accession>A0A449D9P7</accession>
<dbReference type="RefSeq" id="WP_223289948.1">
    <property type="nucleotide sequence ID" value="NZ_CAACXN010000015.1"/>
</dbReference>
<dbReference type="Gene3D" id="2.30.30.940">
    <property type="match status" value="1"/>
</dbReference>
<name>A0A449D9P7_9MICO</name>
<evidence type="ECO:0000259" key="2">
    <source>
        <dbReference type="Pfam" id="PF08751"/>
    </source>
</evidence>
<sequence>MTVSMRVMSAGDGYKYLLRTIAAADGDRSLSTPLTRYYTEEGTPPGNWMGLALPGLGDGQIGAGDQVSEAQLQLLIGMGRDPITGKPLGRAFPRYVSVADRISKRVKGLDPALGMGERAEQVAQIEAEETERGNRRAVAGFDYTFSVPKSVSVLWGVADAGTQALIGQAHHDAVAEVLEFMEREVAATRTGYTAADGAVAQVDVTGLVATAFDHYDSRSSDPQLHTHVVVSNKVQTALDGRWRSLDGRPMHAAVVALSEHYNAVLADRLTGMLGLGWEARDRGRDRNPAWEIVGVGEELIEEFSTRSHDIDAEADRLIAAYVAEHGRRPSARTIVRLRAQATLATRPDKHVHSLADLTAGWRDRATHVLGEDATGWASRITQTQAARPLRADDVPLEVIAELGQTVVEVVGEKQSTWRRWNLHAEASRQSMGWRFASVQDREAIVAMIADAAEQASLRLTPPELASSPVAFRRQDGTSVFRPRHSTVFSSTMLLEAEDRLLHLAGTRTGPTVDVETVERIAAKPDRQGRVLGADQADALTTIAVSGRVLDVLVGPAGAGKTTAMNALRRAWEKQHGAGSVVGLAPSAVAAQVLGDDLGIATENTAKWWQNHLTRGGTFKAGQLVIIDEASLAGTLSLDRITALAAQAGAKVLLVGDYGQLQSVDAGGAFGMLVADRHDDAPELVDVHRFIHEWEKTASLDLRHGRTLVIDTYAGHGRITDGDGEGMIDAAYAAWRADRDAGQVSVLIAETREDVTALNARARADLILEGRITQTREVTLAEGTRAGVGDTIITRRNDRRLRTGTGRDWVRNGETWQVTDVRDDGSITIRKTGRRFGAIVLPADYVAEHVDLGYAVTAHRAQGITVDTAHVLVEPTTTRENLYVAMTRGKESNRAYVVLDRPDDHAAPHPSDNEEATGRSVLYGVLQHSGAEVSAHETITAEEDQWGSIAQLAAEYETIAAAAQHDRWAALLHASGLTEEQADAAIGSVAFGALTAELRRAEANRHDVDALFPRLVAARGFDDAEDIAKVLHYRLARATAQPAGSGRTRKTPRLIAGLIPHVQGPIAADMREALTERRELIEARADAILDSARQNGEPWTQPLGDPPAGGRDQARWQRAARTIAAYRDRYQISDDAPLGPAPQTTAQKIDRARAAAAIRRMAASTPPNEGSLVQDSVRVSGQERSL</sequence>
<protein>
    <submittedName>
        <fullName evidence="3">Multifunctional conjugation protein TraI</fullName>
    </submittedName>
</protein>
<dbReference type="SUPFAM" id="SSF52540">
    <property type="entry name" value="P-loop containing nucleoside triphosphate hydrolases"/>
    <property type="match status" value="2"/>
</dbReference>
<evidence type="ECO:0000313" key="4">
    <source>
        <dbReference type="Proteomes" id="UP000386281"/>
    </source>
</evidence>
<dbReference type="InterPro" id="IPR014862">
    <property type="entry name" value="TrwC"/>
</dbReference>
<feature type="region of interest" description="Disordered" evidence="1">
    <location>
        <begin position="1092"/>
        <end position="1112"/>
    </location>
</feature>
<feature type="compositionally biased region" description="Polar residues" evidence="1">
    <location>
        <begin position="1164"/>
        <end position="1185"/>
    </location>
</feature>
<gene>
    <name evidence="3" type="primary">traI_3</name>
    <name evidence="3" type="ORF">NCTC12391_02400</name>
</gene>
<dbReference type="EMBL" id="CAACXN010000015">
    <property type="protein sequence ID" value="VEW14254.1"/>
    <property type="molecule type" value="Genomic_DNA"/>
</dbReference>
<dbReference type="Proteomes" id="UP000386281">
    <property type="component" value="Unassembled WGS sequence"/>
</dbReference>
<proteinExistence type="predicted"/>
<dbReference type="NCBIfam" id="NF041492">
    <property type="entry name" value="MobF"/>
    <property type="match status" value="1"/>
</dbReference>
<reference evidence="3 4" key="1">
    <citation type="submission" date="2019-02" db="EMBL/GenBank/DDBJ databases">
        <authorList>
            <consortium name="Pathogen Informatics"/>
        </authorList>
    </citation>
    <scope>NUCLEOTIDE SEQUENCE [LARGE SCALE GENOMIC DNA]</scope>
    <source>
        <strain evidence="3 4">3012STDY7078520</strain>
    </source>
</reference>
<feature type="region of interest" description="Disordered" evidence="1">
    <location>
        <begin position="1160"/>
        <end position="1185"/>
    </location>
</feature>
<dbReference type="AlphaFoldDB" id="A0A449D9P7"/>
<dbReference type="InterPro" id="IPR027417">
    <property type="entry name" value="P-loop_NTPase"/>
</dbReference>
<feature type="domain" description="TrwC relaxase" evidence="2">
    <location>
        <begin position="10"/>
        <end position="367"/>
    </location>
</feature>
<evidence type="ECO:0000256" key="1">
    <source>
        <dbReference type="SAM" id="MobiDB-lite"/>
    </source>
</evidence>
<organism evidence="3 4">
    <name type="scientific">Brevibacterium casei</name>
    <dbReference type="NCBI Taxonomy" id="33889"/>
    <lineage>
        <taxon>Bacteria</taxon>
        <taxon>Bacillati</taxon>
        <taxon>Actinomycetota</taxon>
        <taxon>Actinomycetes</taxon>
        <taxon>Micrococcales</taxon>
        <taxon>Brevibacteriaceae</taxon>
        <taxon>Brevibacterium</taxon>
    </lineage>
</organism>
<evidence type="ECO:0000313" key="3">
    <source>
        <dbReference type="EMBL" id="VEW14254.1"/>
    </source>
</evidence>
<dbReference type="CDD" id="cd18809">
    <property type="entry name" value="SF1_C_RecD"/>
    <property type="match status" value="1"/>
</dbReference>
<dbReference type="Gene3D" id="3.40.50.300">
    <property type="entry name" value="P-loop containing nucleotide triphosphate hydrolases"/>
    <property type="match status" value="2"/>
</dbReference>